<dbReference type="InterPro" id="IPR010992">
    <property type="entry name" value="IHF-like_DNA-bd_dom_sf"/>
</dbReference>
<keyword evidence="3" id="KW-1185">Reference proteome</keyword>
<comment type="caution">
    <text evidence="2">The sequence shown here is derived from an EMBL/GenBank/DDBJ whole genome shotgun (WGS) entry which is preliminary data.</text>
</comment>
<dbReference type="EMBL" id="JAOSIK010000034">
    <property type="protein sequence ID" value="MEK0312113.1"/>
    <property type="molecule type" value="Genomic_DNA"/>
</dbReference>
<accession>A0ABU8ZSZ9</accession>
<dbReference type="Pfam" id="PF00216">
    <property type="entry name" value="Bac_DNA_binding"/>
    <property type="match status" value="1"/>
</dbReference>
<keyword evidence="2" id="KW-0238">DNA-binding</keyword>
<dbReference type="GO" id="GO:0003677">
    <property type="term" value="F:DNA binding"/>
    <property type="evidence" value="ECO:0007669"/>
    <property type="project" value="UniProtKB-KW"/>
</dbReference>
<dbReference type="RefSeq" id="WP_340495489.1">
    <property type="nucleotide sequence ID" value="NZ_JAOSIK010000034.1"/>
</dbReference>
<sequence>MSNKINKKNQIKEKEYISKKDLIKKIARLVKTSITNTETFYNAFEKVVIKAITTEQPKVIISPKIGFLKLKSSSARKGFKPNTKEIIEIPASTRITFKIAGSLKKEVKSLVLEE</sequence>
<dbReference type="CDD" id="cd00591">
    <property type="entry name" value="HU_IHF"/>
    <property type="match status" value="1"/>
</dbReference>
<reference evidence="2 3" key="1">
    <citation type="journal article" date="2023" name="Int. J. Syst. Evol. Microbiol.">
        <title>The observation of taxonomic boundaries for the 16SrII and 16SrXXV phytoplasmas using genome-based delimitation.</title>
        <authorList>
            <person name="Rodrigues Jardim B."/>
            <person name="Tran-Nguyen L.T.T."/>
            <person name="Gambley C."/>
            <person name="Al-Sadi A.M."/>
            <person name="Al-Subhi A.M."/>
            <person name="Foissac X."/>
            <person name="Salar P."/>
            <person name="Cai H."/>
            <person name="Yang J.Y."/>
            <person name="Davis R."/>
            <person name="Jones L."/>
            <person name="Rodoni B."/>
            <person name="Constable F.E."/>
        </authorList>
    </citation>
    <scope>NUCLEOTIDE SEQUENCE [LARGE SCALE GENOMIC DNA]</scope>
    <source>
        <strain evidence="2">BAWM-322</strain>
    </source>
</reference>
<protein>
    <submittedName>
        <fullName evidence="2">HU family DNA-binding protein</fullName>
    </submittedName>
</protein>
<proteinExistence type="inferred from homology"/>
<evidence type="ECO:0000313" key="3">
    <source>
        <dbReference type="Proteomes" id="UP001382955"/>
    </source>
</evidence>
<evidence type="ECO:0000313" key="2">
    <source>
        <dbReference type="EMBL" id="MEK0312113.1"/>
    </source>
</evidence>
<dbReference type="Gene3D" id="4.10.520.10">
    <property type="entry name" value="IHF-like DNA-binding proteins"/>
    <property type="match status" value="1"/>
</dbReference>
<dbReference type="Proteomes" id="UP001382955">
    <property type="component" value="Unassembled WGS sequence"/>
</dbReference>
<gene>
    <name evidence="2" type="ORF">OC725_02455</name>
</gene>
<evidence type="ECO:0000256" key="1">
    <source>
        <dbReference type="RuleBase" id="RU003939"/>
    </source>
</evidence>
<organism evidence="2 3">
    <name type="scientific">Candidatus Phytoplasma fabacearum</name>
    <dbReference type="NCBI Taxonomy" id="2982628"/>
    <lineage>
        <taxon>Bacteria</taxon>
        <taxon>Bacillati</taxon>
        <taxon>Mycoplasmatota</taxon>
        <taxon>Mollicutes</taxon>
        <taxon>Acholeplasmatales</taxon>
        <taxon>Acholeplasmataceae</taxon>
        <taxon>Candidatus Phytoplasma</taxon>
        <taxon>16SrII (Peanut WB group)</taxon>
    </lineage>
</organism>
<comment type="similarity">
    <text evidence="1">Belongs to the bacterial histone-like protein family.</text>
</comment>
<dbReference type="SUPFAM" id="SSF47729">
    <property type="entry name" value="IHF-like DNA-binding proteins"/>
    <property type="match status" value="1"/>
</dbReference>
<dbReference type="SMART" id="SM00411">
    <property type="entry name" value="BHL"/>
    <property type="match status" value="1"/>
</dbReference>
<name>A0ABU8ZSZ9_9MOLU</name>
<dbReference type="InterPro" id="IPR000119">
    <property type="entry name" value="Hist_DNA-bd"/>
</dbReference>